<evidence type="ECO:0008006" key="4">
    <source>
        <dbReference type="Google" id="ProtNLM"/>
    </source>
</evidence>
<comment type="caution">
    <text evidence="1">The sequence shown here is derived from an EMBL/GenBank/DDBJ whole genome shotgun (WGS) entry which is preliminary data.</text>
</comment>
<keyword evidence="3" id="KW-1185">Reference proteome</keyword>
<dbReference type="RefSeq" id="WP_075067410.1">
    <property type="nucleotide sequence ID" value="NZ_LKAJ02000001.1"/>
</dbReference>
<accession>A0A0Q9YFV7</accession>
<reference evidence="1" key="1">
    <citation type="submission" date="2015-09" db="EMBL/GenBank/DDBJ databases">
        <title>Draft Genome Sequences of Two Novel Amoeba-resistant Intranuclear Bacteria, Candidatus Berkiella cookevillensis and Candidatus Berkiella aquae.</title>
        <authorList>
            <person name="Mehari Y.T."/>
            <person name="Arivett B.A."/>
            <person name="Farone A.L."/>
            <person name="Gunderson J.H."/>
            <person name="Farone M.B."/>
        </authorList>
    </citation>
    <scope>NUCLEOTIDE SEQUENCE [LARGE SCALE GENOMIC DNA]</scope>
    <source>
        <strain evidence="1">HT99</strain>
    </source>
</reference>
<dbReference type="EMBL" id="LKAJ01000016">
    <property type="protein sequence ID" value="KRG19437.1"/>
    <property type="molecule type" value="Genomic_DNA"/>
</dbReference>
<reference evidence="2" key="3">
    <citation type="submission" date="2021-06" db="EMBL/GenBank/DDBJ databases">
        <title>Genomic Description and Analysis of Intracellular Bacteria, Candidatus Berkiella cookevillensis and Candidatus Berkiella aquae.</title>
        <authorList>
            <person name="Kidane D.T."/>
            <person name="Mehari Y.T."/>
            <person name="Rice F.C."/>
            <person name="Arivett B.A."/>
            <person name="Farone A.L."/>
            <person name="Berk S.G."/>
            <person name="Farone M.B."/>
        </authorList>
    </citation>
    <scope>NUCLEOTIDE SEQUENCE</scope>
    <source>
        <strain evidence="2">HT99</strain>
    </source>
</reference>
<dbReference type="STRING" id="295108.HT99x_02812"/>
<dbReference type="EMBL" id="LKAJ02000001">
    <property type="protein sequence ID" value="MCS5709872.1"/>
    <property type="molecule type" value="Genomic_DNA"/>
</dbReference>
<dbReference type="AlphaFoldDB" id="A0A0Q9YFV7"/>
<name>A0A0Q9YFV7_9GAMM</name>
<evidence type="ECO:0000313" key="3">
    <source>
        <dbReference type="Proteomes" id="UP000051497"/>
    </source>
</evidence>
<reference evidence="2" key="2">
    <citation type="journal article" date="2016" name="Genome Announc.">
        <title>Draft Genome Sequences of Two Novel Amoeba-Resistant Intranuclear Bacteria, 'Candidatus Berkiella cookevillensis' and 'Candidatus Berkiella aquae'.</title>
        <authorList>
            <person name="Mehari Y.T."/>
            <person name="Arivett B.A."/>
            <person name="Farone A.L."/>
            <person name="Gunderson J.H."/>
            <person name="Farone M.B."/>
        </authorList>
    </citation>
    <scope>NUCLEOTIDE SEQUENCE</scope>
    <source>
        <strain evidence="2">HT99</strain>
    </source>
</reference>
<dbReference type="OrthoDB" id="278697at2"/>
<evidence type="ECO:0000313" key="2">
    <source>
        <dbReference type="EMBL" id="MCS5709872.1"/>
    </source>
</evidence>
<dbReference type="PATRIC" id="fig|1590043.3.peg.2858"/>
<proteinExistence type="predicted"/>
<sequence>MLSDIDFNRQVHSLRLDESNSTIPSLEQSREYIYNIDFSMLIYKITKSDPNIARIWDEESALKVVRYYQNYLWILRRYSRDYPVIPPSTDIDEIWHHHILDTYKYHEDCLAIFGQYLHHYPYFGMRGESDYAELERTFKITQALHMKEFNEPILSFETEDIEVEVNYV</sequence>
<organism evidence="1">
    <name type="scientific">Candidatus Berkiella aquae</name>
    <dbReference type="NCBI Taxonomy" id="295108"/>
    <lineage>
        <taxon>Bacteria</taxon>
        <taxon>Pseudomonadati</taxon>
        <taxon>Pseudomonadota</taxon>
        <taxon>Gammaproteobacteria</taxon>
        <taxon>Candidatus Berkiellales</taxon>
        <taxon>Candidatus Berkiellaceae</taxon>
        <taxon>Candidatus Berkiella</taxon>
    </lineage>
</organism>
<protein>
    <recommendedName>
        <fullName evidence="4">Glycine-rich domain-containing protein-like</fullName>
    </recommendedName>
</protein>
<gene>
    <name evidence="2" type="ORF">HT99x_000375</name>
    <name evidence="1" type="ORF">HT99x_02812</name>
</gene>
<evidence type="ECO:0000313" key="1">
    <source>
        <dbReference type="EMBL" id="KRG19437.1"/>
    </source>
</evidence>
<dbReference type="Proteomes" id="UP000051497">
    <property type="component" value="Unassembled WGS sequence"/>
</dbReference>